<evidence type="ECO:0000256" key="5">
    <source>
        <dbReference type="ARBA" id="ARBA00022825"/>
    </source>
</evidence>
<dbReference type="EMBL" id="CP047650">
    <property type="protein sequence ID" value="QHI96700.1"/>
    <property type="molecule type" value="Genomic_DNA"/>
</dbReference>
<evidence type="ECO:0000256" key="4">
    <source>
        <dbReference type="ARBA" id="ARBA00022801"/>
    </source>
</evidence>
<evidence type="ECO:0000313" key="8">
    <source>
        <dbReference type="Proteomes" id="UP000464787"/>
    </source>
</evidence>
<dbReference type="AlphaFoldDB" id="A0A857IYQ5"/>
<gene>
    <name evidence="7" type="ORF">GT347_01045</name>
</gene>
<evidence type="ECO:0000256" key="3">
    <source>
        <dbReference type="ARBA" id="ARBA00022729"/>
    </source>
</evidence>
<keyword evidence="2 6" id="KW-0645">Protease</keyword>
<dbReference type="RefSeq" id="WP_160550218.1">
    <property type="nucleotide sequence ID" value="NZ_CP047650.1"/>
</dbReference>
<sequence length="982" mass="108498">MSSSLTHPRIAQPDSCTAFLNDLAFFMVDIDIEDASVVWQYVHTRTDGIREIIDLAESEDFVGTRTRTLKVRASAERNGLQVCAKFKWRDHSVSHPSEYQEVTDLAVLTVTDRIQVTHPAHASIYEDDRGFATFHAGINVRDCTVQWHRNRNDGGGWRSMSEVVGSQVGTRTRTVRVGQGAVGHCCEYKAVFSLPDGRTVETEPAGIILLPADASRPPDQHLEEVTAMPYGRAIFTVANTYLRFGDRIEWEYQPAGETELWTKVVADECHMGVDTHRLVVCGGATRPESHLDRYRAVILRNTLTRALDRDPTVPFWLWVKRMIPEQYMDVSLGATDFTSHEHVESTVRLHAGMAVRLNAHERRTLNALDNAIAHFSFDGSNWHFFDESASGIVWLDDFQYDEGGITGRGSTYTITGIIRPPKTMWLKISGAFRQTTTAYILKMEVLGTTAGDKIVVFGSPPGDPEKMISTIMNVRVSAGQSIVVSGGATAGTSMRSYEYSFTEGADWYPFQQSASGYLNVGPARVEVSDNKYTPIKGEIIPPGNMWVRVSSEYNNNGVRNHTHVMKILVDQPITDITVDPVMTPASLTVSKNTGVAYIRSEGWGPDTMEIKWQCQVASDSSGHWHDLDDGAGPSPNPVLARLRFSGTASKDLWISGISPDTIDLVFRAAYRDPVLNAVRNSTACTLVVSMTSVHLVPSITSFPIQGGAPNTVANIVERGHLELRNEFFSGARPGSMGTGVEIGHRMRREGVIGTEGRIQIKNTKTFPYRCIGLLSAYVMNDEGVKLMKTATGWLVAPDLIVTAAHVVFDLTYKRWSFDITFYAGADGTVEPSTRSQMKQVWLDQTFVDEGKAGRSTQIYDWAILRLQDPIGQQTGWMGVEWSPEVDAFAGARASMAGYPGVVENANVTGTLWLSEEQVLTSAPDQFRVDIDGTKGQSGAPVYLADDYTAIGLFTGSFQGVEFNWTRRITHQIYSLIRNLAGG</sequence>
<dbReference type="Proteomes" id="UP000464787">
    <property type="component" value="Chromosome"/>
</dbReference>
<dbReference type="Gene3D" id="2.40.10.10">
    <property type="entry name" value="Trypsin-like serine proteases"/>
    <property type="match status" value="2"/>
</dbReference>
<dbReference type="PRINTS" id="PR00839">
    <property type="entry name" value="V8PROTEASE"/>
</dbReference>
<dbReference type="KEGG" id="xyk:GT347_01045"/>
<dbReference type="EC" id="3.4.21.-" evidence="6"/>
<dbReference type="PANTHER" id="PTHR15462:SF8">
    <property type="entry name" value="SERINE PROTEASE"/>
    <property type="match status" value="1"/>
</dbReference>
<accession>A0A857IYQ5</accession>
<name>A0A857IYQ5_9BURK</name>
<organism evidence="7 8">
    <name type="scientific">Xylophilus rhododendri</name>
    <dbReference type="NCBI Taxonomy" id="2697032"/>
    <lineage>
        <taxon>Bacteria</taxon>
        <taxon>Pseudomonadati</taxon>
        <taxon>Pseudomonadota</taxon>
        <taxon>Betaproteobacteria</taxon>
        <taxon>Burkholderiales</taxon>
        <taxon>Xylophilus</taxon>
    </lineage>
</organism>
<dbReference type="InterPro" id="IPR050966">
    <property type="entry name" value="Glutamyl_endopeptidase"/>
</dbReference>
<evidence type="ECO:0000256" key="6">
    <source>
        <dbReference type="RuleBase" id="RU004296"/>
    </source>
</evidence>
<reference evidence="7 8" key="1">
    <citation type="submission" date="2020-01" db="EMBL/GenBank/DDBJ databases">
        <title>Genome sequencing of strain KACC 21265.</title>
        <authorList>
            <person name="Heo J."/>
            <person name="Kim S.-J."/>
            <person name="Kim J.-S."/>
            <person name="Hong S.-B."/>
            <person name="Kwon S.-W."/>
        </authorList>
    </citation>
    <scope>NUCLEOTIDE SEQUENCE [LARGE SCALE GENOMIC DNA]</scope>
    <source>
        <strain evidence="7 8">KACC 21265</strain>
    </source>
</reference>
<evidence type="ECO:0000256" key="1">
    <source>
        <dbReference type="ARBA" id="ARBA00008764"/>
    </source>
</evidence>
<dbReference type="GO" id="GO:0008236">
    <property type="term" value="F:serine-type peptidase activity"/>
    <property type="evidence" value="ECO:0007669"/>
    <property type="project" value="UniProtKB-KW"/>
</dbReference>
<proteinExistence type="inferred from homology"/>
<keyword evidence="3" id="KW-0732">Signal</keyword>
<evidence type="ECO:0000256" key="2">
    <source>
        <dbReference type="ARBA" id="ARBA00022670"/>
    </source>
</evidence>
<dbReference type="SUPFAM" id="SSF50494">
    <property type="entry name" value="Trypsin-like serine proteases"/>
    <property type="match status" value="1"/>
</dbReference>
<keyword evidence="8" id="KW-1185">Reference proteome</keyword>
<dbReference type="InterPro" id="IPR009003">
    <property type="entry name" value="Peptidase_S1_PA"/>
</dbReference>
<evidence type="ECO:0000313" key="7">
    <source>
        <dbReference type="EMBL" id="QHI96700.1"/>
    </source>
</evidence>
<comment type="similarity">
    <text evidence="1 6">Belongs to the peptidase S1B family.</text>
</comment>
<protein>
    <recommendedName>
        <fullName evidence="6">Serine protease</fullName>
        <ecNumber evidence="6">3.4.21.-</ecNumber>
    </recommendedName>
</protein>
<dbReference type="InterPro" id="IPR043504">
    <property type="entry name" value="Peptidase_S1_PA_chymotrypsin"/>
</dbReference>
<dbReference type="Pfam" id="PF13365">
    <property type="entry name" value="Trypsin_2"/>
    <property type="match status" value="1"/>
</dbReference>
<keyword evidence="4 6" id="KW-0378">Hydrolase</keyword>
<keyword evidence="5 6" id="KW-0720">Serine protease</keyword>
<dbReference type="InterPro" id="IPR008256">
    <property type="entry name" value="Peptidase_S1B"/>
</dbReference>
<dbReference type="PANTHER" id="PTHR15462">
    <property type="entry name" value="SERINE PROTEASE"/>
    <property type="match status" value="1"/>
</dbReference>
<dbReference type="GO" id="GO:0006508">
    <property type="term" value="P:proteolysis"/>
    <property type="evidence" value="ECO:0007669"/>
    <property type="project" value="UniProtKB-KW"/>
</dbReference>